<dbReference type="InterPro" id="IPR009362">
    <property type="entry name" value="YhcG_C"/>
</dbReference>
<dbReference type="PANTHER" id="PTHR30547:SF0">
    <property type="entry name" value="BLR8175 PROTEIN"/>
    <property type="match status" value="1"/>
</dbReference>
<name>A0A0J8ISX8_9PSED</name>
<organism evidence="2 3">
    <name type="scientific">Pseudomonas fildesensis</name>
    <dbReference type="NCBI Taxonomy" id="1674920"/>
    <lineage>
        <taxon>Bacteria</taxon>
        <taxon>Pseudomonadati</taxon>
        <taxon>Pseudomonadota</taxon>
        <taxon>Gammaproteobacteria</taxon>
        <taxon>Pseudomonadales</taxon>
        <taxon>Pseudomonadaceae</taxon>
        <taxon>Pseudomonas</taxon>
    </lineage>
</organism>
<dbReference type="PANTHER" id="PTHR30547">
    <property type="entry name" value="UNCHARACTERIZED PROTEIN YHCG-RELATED"/>
    <property type="match status" value="1"/>
</dbReference>
<dbReference type="InterPro" id="IPR053148">
    <property type="entry name" value="PD-DEXK-like_domain"/>
</dbReference>
<dbReference type="STRING" id="1674920.ACR52_15095"/>
<comment type="caution">
    <text evidence="2">The sequence shown here is derived from an EMBL/GenBank/DDBJ whole genome shotgun (WGS) entry which is preliminary data.</text>
</comment>
<feature type="domain" description="YhcG PDDEXK nuclease" evidence="1">
    <location>
        <begin position="13"/>
        <end position="77"/>
    </location>
</feature>
<gene>
    <name evidence="2" type="ORF">ACR52_15095</name>
</gene>
<dbReference type="PATRIC" id="fig|1674920.3.peg.933"/>
<sequence>MDTIKQNIQSSQKAGGFKPEYIGKLNFYLSAVDDQLRAADHQPTIGLILCKDKDKLDVKYALRDIHKSMGVSSFITKDISLAGQSQLPTVEEIESELAQ</sequence>
<dbReference type="Pfam" id="PF06250">
    <property type="entry name" value="YhcG_C"/>
    <property type="match status" value="1"/>
</dbReference>
<evidence type="ECO:0000313" key="3">
    <source>
        <dbReference type="Proteomes" id="UP000037551"/>
    </source>
</evidence>
<keyword evidence="3" id="KW-1185">Reference proteome</keyword>
<dbReference type="AlphaFoldDB" id="A0A0J8ISX8"/>
<dbReference type="Proteomes" id="UP000037551">
    <property type="component" value="Unassembled WGS sequence"/>
</dbReference>
<reference evidence="2 3" key="1">
    <citation type="submission" date="2015-06" db="EMBL/GenBank/DDBJ databases">
        <title>Draft genome sequence of an Antarctic Pseudomonas sp. strain KG01 with full potential for biotechnological applications.</title>
        <authorList>
            <person name="Pavlov M.S."/>
            <person name="Lira F."/>
            <person name="Martinez J.L."/>
            <person name="Marshall S.H."/>
        </authorList>
    </citation>
    <scope>NUCLEOTIDE SEQUENCE [LARGE SCALE GENOMIC DNA]</scope>
    <source>
        <strain evidence="2 3">KG01</strain>
    </source>
</reference>
<accession>A0A0J8ISX8</accession>
<evidence type="ECO:0000313" key="2">
    <source>
        <dbReference type="EMBL" id="KMT54861.1"/>
    </source>
</evidence>
<evidence type="ECO:0000259" key="1">
    <source>
        <dbReference type="Pfam" id="PF06250"/>
    </source>
</evidence>
<dbReference type="EMBL" id="LFMW01000009">
    <property type="protein sequence ID" value="KMT54861.1"/>
    <property type="molecule type" value="Genomic_DNA"/>
</dbReference>
<protein>
    <recommendedName>
        <fullName evidence="1">YhcG PDDEXK nuclease domain-containing protein</fullName>
    </recommendedName>
</protein>
<proteinExistence type="predicted"/>